<evidence type="ECO:0000313" key="1">
    <source>
        <dbReference type="EMBL" id="CAK1548601.1"/>
    </source>
</evidence>
<sequence>MLPRLMSRRLLGGDMIEITLPRNVKWEEGDARFPVEATFFETAARSPIFRYGKWDSIFSTTRIITW</sequence>
<name>A0AAV1JGW1_9NEOP</name>
<evidence type="ECO:0000313" key="2">
    <source>
        <dbReference type="Proteomes" id="UP001497472"/>
    </source>
</evidence>
<dbReference type="AlphaFoldDB" id="A0AAV1JGW1"/>
<gene>
    <name evidence="1" type="ORF">LNINA_LOCUS7968</name>
</gene>
<protein>
    <submittedName>
        <fullName evidence="1">Uncharacterized protein</fullName>
    </submittedName>
</protein>
<reference evidence="1 2" key="1">
    <citation type="submission" date="2023-11" db="EMBL/GenBank/DDBJ databases">
        <authorList>
            <person name="Okamura Y."/>
        </authorList>
    </citation>
    <scope>NUCLEOTIDE SEQUENCE [LARGE SCALE GENOMIC DNA]</scope>
</reference>
<accession>A0AAV1JGW1</accession>
<organism evidence="1 2">
    <name type="scientific">Leptosia nina</name>
    <dbReference type="NCBI Taxonomy" id="320188"/>
    <lineage>
        <taxon>Eukaryota</taxon>
        <taxon>Metazoa</taxon>
        <taxon>Ecdysozoa</taxon>
        <taxon>Arthropoda</taxon>
        <taxon>Hexapoda</taxon>
        <taxon>Insecta</taxon>
        <taxon>Pterygota</taxon>
        <taxon>Neoptera</taxon>
        <taxon>Endopterygota</taxon>
        <taxon>Lepidoptera</taxon>
        <taxon>Glossata</taxon>
        <taxon>Ditrysia</taxon>
        <taxon>Papilionoidea</taxon>
        <taxon>Pieridae</taxon>
        <taxon>Pierinae</taxon>
        <taxon>Leptosia</taxon>
    </lineage>
</organism>
<proteinExistence type="predicted"/>
<comment type="caution">
    <text evidence="1">The sequence shown here is derived from an EMBL/GenBank/DDBJ whole genome shotgun (WGS) entry which is preliminary data.</text>
</comment>
<dbReference type="Proteomes" id="UP001497472">
    <property type="component" value="Unassembled WGS sequence"/>
</dbReference>
<keyword evidence="2" id="KW-1185">Reference proteome</keyword>
<dbReference type="EMBL" id="CAVLEF010000010">
    <property type="protein sequence ID" value="CAK1548601.1"/>
    <property type="molecule type" value="Genomic_DNA"/>
</dbReference>